<evidence type="ECO:0008006" key="4">
    <source>
        <dbReference type="Google" id="ProtNLM"/>
    </source>
</evidence>
<dbReference type="GO" id="GO:0090313">
    <property type="term" value="P:regulation of protein targeting to membrane"/>
    <property type="evidence" value="ECO:0007669"/>
    <property type="project" value="TreeGrafter"/>
</dbReference>
<dbReference type="InterPro" id="IPR008023">
    <property type="entry name" value="DUF748"/>
</dbReference>
<dbReference type="PANTHER" id="PTHR30441:SF8">
    <property type="entry name" value="DUF748 DOMAIN-CONTAINING PROTEIN"/>
    <property type="match status" value="1"/>
</dbReference>
<keyword evidence="1" id="KW-1133">Transmembrane helix</keyword>
<keyword evidence="1" id="KW-0812">Transmembrane</keyword>
<evidence type="ECO:0000256" key="1">
    <source>
        <dbReference type="SAM" id="Phobius"/>
    </source>
</evidence>
<dbReference type="GO" id="GO:0005886">
    <property type="term" value="C:plasma membrane"/>
    <property type="evidence" value="ECO:0007669"/>
    <property type="project" value="TreeGrafter"/>
</dbReference>
<dbReference type="EMBL" id="NAIA01000003">
    <property type="protein sequence ID" value="OWF66104.1"/>
    <property type="molecule type" value="Genomic_DNA"/>
</dbReference>
<name>A0A210RYR3_9BURK</name>
<evidence type="ECO:0000313" key="2">
    <source>
        <dbReference type="EMBL" id="OWF66104.1"/>
    </source>
</evidence>
<feature type="transmembrane region" description="Helical" evidence="1">
    <location>
        <begin position="13"/>
        <end position="36"/>
    </location>
</feature>
<reference evidence="2 3" key="1">
    <citation type="submission" date="2017-03" db="EMBL/GenBank/DDBJ databases">
        <title>New species Polynucleobacter sp. MWH-EgelM1-30-B4.</title>
        <authorList>
            <person name="Hahn M.W."/>
        </authorList>
    </citation>
    <scope>NUCLEOTIDE SEQUENCE [LARGE SCALE GENOMIC DNA]</scope>
    <source>
        <strain evidence="2 3">MWH-EgelM1-30-B4</strain>
    </source>
</reference>
<dbReference type="InterPro" id="IPR052894">
    <property type="entry name" value="AsmA-related"/>
</dbReference>
<accession>A0A210RYR3</accession>
<evidence type="ECO:0000313" key="3">
    <source>
        <dbReference type="Proteomes" id="UP000196880"/>
    </source>
</evidence>
<dbReference type="PANTHER" id="PTHR30441">
    <property type="entry name" value="DUF748 DOMAIN-CONTAINING PROTEIN"/>
    <property type="match status" value="1"/>
</dbReference>
<proteinExistence type="predicted"/>
<dbReference type="Proteomes" id="UP000196880">
    <property type="component" value="Unassembled WGS sequence"/>
</dbReference>
<dbReference type="AlphaFoldDB" id="A0A210RYR3"/>
<gene>
    <name evidence="2" type="ORF">B6A14_09280</name>
</gene>
<keyword evidence="1" id="KW-0472">Membrane</keyword>
<comment type="caution">
    <text evidence="2">The sequence shown here is derived from an EMBL/GenBank/DDBJ whole genome shotgun (WGS) entry which is preliminary data.</text>
</comment>
<keyword evidence="3" id="KW-1185">Reference proteome</keyword>
<organism evidence="2 3">
    <name type="scientific">Polynucleobacter hirudinilacicola</name>
    <dbReference type="NCBI Taxonomy" id="1743166"/>
    <lineage>
        <taxon>Bacteria</taxon>
        <taxon>Pseudomonadati</taxon>
        <taxon>Pseudomonadota</taxon>
        <taxon>Betaproteobacteria</taxon>
        <taxon>Burkholderiales</taxon>
        <taxon>Burkholderiaceae</taxon>
        <taxon>Polynucleobacter</taxon>
    </lineage>
</organism>
<dbReference type="Pfam" id="PF05359">
    <property type="entry name" value="DUF748"/>
    <property type="match status" value="1"/>
</dbReference>
<protein>
    <recommendedName>
        <fullName evidence="4">DUF748 domain-containing protein</fullName>
    </recommendedName>
</protein>
<sequence>MMVIKSYPRLIKWLTRVIILVLSCIMMFWAGAHLFVPGFIKKSASELGERIGYVVAYQDLSISPLRLKVELDGLHLAKEGDSKLLEFKKLVITLKWTKLVLGEIGFSEILLQEPKLVVEKKLPKGTQSGVWNWQELIAAIDKVVPPADPSKPQKPIKISIDELKVSSASLRLLDDSSGFKEELKPFTMKLLDVANYDQHGVVSGVRGQYDFNLGALQVLIPGINKSVTYQHVAITGGLDNSRSGNLGVQLNVKLDDGAVLSHWDFNTEAKSVDGKLEIQNLATAPIIPLLPANKELIGKSGAINAELSVKLGGDVDSVTGDIHLADLAIIEMGQKTPLIVWKMADIRQFEYQMLKSKQGAGNVLAINELIVDSPILQFEINEEGFSNFRRLFAKPATDSSAETASASPTDNSAVFNLDIRSMNLKNGEVFFSDLAMRPHFKVDVKRFNATLLGVSNTPGRFATVAMDGVVAGSGSMRARGQASFDDPRRNHDIQMGFKNLPLSALNPAAISFAGYQIASGRLNLNLNYKAKDGNLSGSNQIIIKKVELGEEVPDFKGKKLPLSLAIALLEDSDDTIDVTVRIAGNVDSPEFSASGLVWQAISTVLTNIATAPFRALGALMGLGANEGVNAVPGEAVFLVDDQDRLEKFGEYLVKRPNSSIEIIGTYDPVQDKKELARAKADTAILIDAGFKLSPGEPVPTPSMSDPRVQAGLKSAYAQYIGRIKLGQRLLMLPDNEQRNEQLHAELIAGTEITDAELRELAHERAKIAYGYMIKADPSLKERIQMGEVRAVGAGKEGIPLDVEVRIK</sequence>